<dbReference type="CDD" id="cd01846">
    <property type="entry name" value="fatty_acyltransferase_like"/>
    <property type="match status" value="1"/>
</dbReference>
<comment type="caution">
    <text evidence="2">The sequence shown here is derived from an EMBL/GenBank/DDBJ whole genome shotgun (WGS) entry which is preliminary data.</text>
</comment>
<name>A0A177TE92_9BASI</name>
<dbReference type="InterPro" id="IPR036514">
    <property type="entry name" value="SGNH_hydro_sf"/>
</dbReference>
<dbReference type="PANTHER" id="PTHR45648">
    <property type="entry name" value="GDSL LIPASE/ACYLHYDROLASE FAMILY PROTEIN (AFU_ORTHOLOGUE AFUA_4G14700)"/>
    <property type="match status" value="1"/>
</dbReference>
<protein>
    <recommendedName>
        <fullName evidence="4">SGNH hydrolase-type esterase domain-containing protein</fullName>
    </recommendedName>
</protein>
<dbReference type="Gene3D" id="3.40.50.1110">
    <property type="entry name" value="SGNH hydrolase"/>
    <property type="match status" value="1"/>
</dbReference>
<sequence>MHFAAVIVNVALVALFSATATHANPVSALRSHFGSVVVFGDSLSDNGNVFRLTNHTWPKDKAYYRGRFSNGPVWIEQLAKEIGLLLHPTRGNSADLLDLAYGGATVNNSRIQGYTGYQSTIPVPSVLSQVRTYLKSSSKRSISRSLFVVTGGSNDAFFGLGGPIAPEELARLTAADLLTASRRLYKAGARYFLIPGVPTLQSIPYTTEYAESYAPSLDSYGDAFYDYLRSHKNDAAGKHATVVFFDQRSALASFIDKKSKSPGWNVRNACLAGVYPGEAPKRSLCADPDRHVWWDIYHPSRVTHKYIARAALQTIVTTITGKALSISP</sequence>
<accession>A0A177TE92</accession>
<evidence type="ECO:0000256" key="1">
    <source>
        <dbReference type="ARBA" id="ARBA00022801"/>
    </source>
</evidence>
<keyword evidence="1" id="KW-0378">Hydrolase</keyword>
<evidence type="ECO:0000313" key="2">
    <source>
        <dbReference type="EMBL" id="KAE8244182.1"/>
    </source>
</evidence>
<dbReference type="Pfam" id="PF00657">
    <property type="entry name" value="Lipase_GDSL"/>
    <property type="match status" value="1"/>
</dbReference>
<keyword evidence="3" id="KW-1185">Reference proteome</keyword>
<dbReference type="InterPro" id="IPR001087">
    <property type="entry name" value="GDSL"/>
</dbReference>
<dbReference type="InterPro" id="IPR051058">
    <property type="entry name" value="GDSL_Est/Lipase"/>
</dbReference>
<reference evidence="2" key="1">
    <citation type="submission" date="2016-04" db="EMBL/GenBank/DDBJ databases">
        <authorList>
            <person name="Nguyen H.D."/>
            <person name="Samba Siva P."/>
            <person name="Cullis J."/>
            <person name="Levesque C.A."/>
            <person name="Hambleton S."/>
        </authorList>
    </citation>
    <scope>NUCLEOTIDE SEQUENCE</scope>
    <source>
        <strain evidence="2">DAOMC 236416</strain>
    </source>
</reference>
<evidence type="ECO:0008006" key="4">
    <source>
        <dbReference type="Google" id="ProtNLM"/>
    </source>
</evidence>
<dbReference type="AlphaFoldDB" id="A0A177TE92"/>
<evidence type="ECO:0000313" key="3">
    <source>
        <dbReference type="Proteomes" id="UP000077521"/>
    </source>
</evidence>
<dbReference type="GO" id="GO:0016788">
    <property type="term" value="F:hydrolase activity, acting on ester bonds"/>
    <property type="evidence" value="ECO:0007669"/>
    <property type="project" value="InterPro"/>
</dbReference>
<dbReference type="Proteomes" id="UP000077521">
    <property type="component" value="Unassembled WGS sequence"/>
</dbReference>
<dbReference type="EMBL" id="LWDF02000699">
    <property type="protein sequence ID" value="KAE8244182.1"/>
    <property type="molecule type" value="Genomic_DNA"/>
</dbReference>
<dbReference type="SUPFAM" id="SSF52266">
    <property type="entry name" value="SGNH hydrolase"/>
    <property type="match status" value="1"/>
</dbReference>
<proteinExistence type="predicted"/>
<reference evidence="2" key="2">
    <citation type="journal article" date="2019" name="IMA Fungus">
        <title>Genome sequencing and comparison of five Tilletia species to identify candidate genes for the detection of regulated species infecting wheat.</title>
        <authorList>
            <person name="Nguyen H.D.T."/>
            <person name="Sultana T."/>
            <person name="Kesanakurti P."/>
            <person name="Hambleton S."/>
        </authorList>
    </citation>
    <scope>NUCLEOTIDE SEQUENCE</scope>
    <source>
        <strain evidence="2">DAOMC 236416</strain>
    </source>
</reference>
<dbReference type="PANTHER" id="PTHR45648:SF22">
    <property type="entry name" value="GDSL LIPASE_ACYLHYDROLASE FAMILY PROTEIN (AFU_ORTHOLOGUE AFUA_4G14700)"/>
    <property type="match status" value="1"/>
</dbReference>
<organism evidence="2 3">
    <name type="scientific">Tilletia indica</name>
    <dbReference type="NCBI Taxonomy" id="43049"/>
    <lineage>
        <taxon>Eukaryota</taxon>
        <taxon>Fungi</taxon>
        <taxon>Dikarya</taxon>
        <taxon>Basidiomycota</taxon>
        <taxon>Ustilaginomycotina</taxon>
        <taxon>Exobasidiomycetes</taxon>
        <taxon>Tilletiales</taxon>
        <taxon>Tilletiaceae</taxon>
        <taxon>Tilletia</taxon>
    </lineage>
</organism>
<gene>
    <name evidence="2" type="ORF">A4X13_0g6779</name>
</gene>